<dbReference type="PANTHER" id="PTHR43531">
    <property type="entry name" value="PROTEIN ICFG"/>
    <property type="match status" value="1"/>
</dbReference>
<dbReference type="CDD" id="cd11386">
    <property type="entry name" value="MCP_signal"/>
    <property type="match status" value="1"/>
</dbReference>
<proteinExistence type="inferred from homology"/>
<feature type="domain" description="Methyl-accepting transducer" evidence="5">
    <location>
        <begin position="221"/>
        <end position="450"/>
    </location>
</feature>
<keyword evidence="4" id="KW-0812">Transmembrane</keyword>
<dbReference type="Gene3D" id="1.10.287.950">
    <property type="entry name" value="Methyl-accepting chemotaxis protein"/>
    <property type="match status" value="1"/>
</dbReference>
<sequence length="512" mass="54929">MKSNLSISKKLYLAFGAIIALMVIMSVVINTTNSGLVRANKEIIGHADFESQAKTYQKQHADWINALSNHLLVGSEFKKTLNPRECDFGKWYYSFTESAEFKAKSPEIQRILKELEEPHRKLHEGGAGVTNELQQGHKANALKNYQENTLPTIAHLDGIYDDLVKTVRLEIDGYKADAQKSERAGNLLIIVLTVVGALAGIAVAYLLTRSTLLMVGKVVEASENVANASDQISAGNQELAERTQEQASALEETAATIEEMSATVKTNAESARRASTLAVDAATLAQNGGAVVEDTMASMGEVTGASKKIADIINVINEIAFQTNLLALNAAVEAARAGEQGKGFAVVAGEVRNLAQRSAEAAKEIQNLIQDSAEKVERGNKLVEKSGETLLDIISSINEVAETVTEIASASQEQATGIDQVNKAVYMMDDVVQNNSSLVEEAAAASQSLAMEAEELKNLMASFSGIDSVAKEHKNRGLATVAHIIPKKTARLKKKAAGAEELSAAPDDFDEF</sequence>
<dbReference type="PROSITE" id="PS50192">
    <property type="entry name" value="T_SNARE"/>
    <property type="match status" value="1"/>
</dbReference>
<evidence type="ECO:0000313" key="8">
    <source>
        <dbReference type="Proteomes" id="UP000178086"/>
    </source>
</evidence>
<dbReference type="GO" id="GO:0005886">
    <property type="term" value="C:plasma membrane"/>
    <property type="evidence" value="ECO:0007669"/>
    <property type="project" value="TreeGrafter"/>
</dbReference>
<accession>A0A1F2UM31</accession>
<dbReference type="PRINTS" id="PR00260">
    <property type="entry name" value="CHEMTRNSDUCR"/>
</dbReference>
<name>A0A1F2UM31_9ACTN</name>
<dbReference type="Gene3D" id="1.20.120.30">
    <property type="entry name" value="Aspartate receptor, ligand-binding domain"/>
    <property type="match status" value="1"/>
</dbReference>
<dbReference type="InterPro" id="IPR004089">
    <property type="entry name" value="MCPsignal_dom"/>
</dbReference>
<comment type="similarity">
    <text evidence="2">Belongs to the methyl-accepting chemotaxis (MCP) protein family.</text>
</comment>
<dbReference type="InterPro" id="IPR025991">
    <property type="entry name" value="Chemoreceptor_zinc-bind_dom"/>
</dbReference>
<reference evidence="7 8" key="1">
    <citation type="journal article" date="2016" name="Nat. Commun.">
        <title>Thousands of microbial genomes shed light on interconnected biogeochemical processes in an aquifer system.</title>
        <authorList>
            <person name="Anantharaman K."/>
            <person name="Brown C.T."/>
            <person name="Hug L.A."/>
            <person name="Sharon I."/>
            <person name="Castelle C.J."/>
            <person name="Probst A.J."/>
            <person name="Thomas B.C."/>
            <person name="Singh A."/>
            <person name="Wilkins M.J."/>
            <person name="Karaoz U."/>
            <person name="Brodie E.L."/>
            <person name="Williams K.H."/>
            <person name="Hubbard S.S."/>
            <person name="Banfield J.F."/>
        </authorList>
    </citation>
    <scope>NUCLEOTIDE SEQUENCE [LARGE SCALE GENOMIC DNA]</scope>
</reference>
<gene>
    <name evidence="7" type="ORF">A2074_04400</name>
</gene>
<dbReference type="SMART" id="SM00283">
    <property type="entry name" value="MA"/>
    <property type="match status" value="1"/>
</dbReference>
<dbReference type="GO" id="GO:0004888">
    <property type="term" value="F:transmembrane signaling receptor activity"/>
    <property type="evidence" value="ECO:0007669"/>
    <property type="project" value="InterPro"/>
</dbReference>
<organism evidence="7 8">
    <name type="scientific">Candidatus Aquicultor primus</name>
    <dbReference type="NCBI Taxonomy" id="1797195"/>
    <lineage>
        <taxon>Bacteria</taxon>
        <taxon>Bacillati</taxon>
        <taxon>Actinomycetota</taxon>
        <taxon>Candidatus Aquicultoria</taxon>
        <taxon>Candidatus Aquicultorales</taxon>
        <taxon>Candidatus Aquicultoraceae</taxon>
        <taxon>Candidatus Aquicultor</taxon>
    </lineage>
</organism>
<evidence type="ECO:0000259" key="6">
    <source>
        <dbReference type="PROSITE" id="PS50192"/>
    </source>
</evidence>
<evidence type="ECO:0008006" key="9">
    <source>
        <dbReference type="Google" id="ProtNLM"/>
    </source>
</evidence>
<protein>
    <recommendedName>
        <fullName evidence="9">Chemotaxis protein</fullName>
    </recommendedName>
</protein>
<feature type="domain" description="T-SNARE coiled-coil homology" evidence="6">
    <location>
        <begin position="380"/>
        <end position="442"/>
    </location>
</feature>
<dbReference type="EMBL" id="MELI01000104">
    <property type="protein sequence ID" value="OFW32106.1"/>
    <property type="molecule type" value="Genomic_DNA"/>
</dbReference>
<evidence type="ECO:0000259" key="5">
    <source>
        <dbReference type="PROSITE" id="PS50111"/>
    </source>
</evidence>
<evidence type="ECO:0000256" key="2">
    <source>
        <dbReference type="ARBA" id="ARBA00029447"/>
    </source>
</evidence>
<dbReference type="Pfam" id="PF00015">
    <property type="entry name" value="MCPsignal"/>
    <property type="match status" value="1"/>
</dbReference>
<comment type="caution">
    <text evidence="7">The sequence shown here is derived from an EMBL/GenBank/DDBJ whole genome shotgun (WGS) entry which is preliminary data.</text>
</comment>
<dbReference type="InterPro" id="IPR051310">
    <property type="entry name" value="MCP_chemotaxis"/>
</dbReference>
<evidence type="ECO:0000256" key="1">
    <source>
        <dbReference type="ARBA" id="ARBA00022481"/>
    </source>
</evidence>
<evidence type="ECO:0000256" key="4">
    <source>
        <dbReference type="SAM" id="Phobius"/>
    </source>
</evidence>
<dbReference type="InterPro" id="IPR004090">
    <property type="entry name" value="Chemotax_Me-accpt_rcpt"/>
</dbReference>
<dbReference type="Proteomes" id="UP000178086">
    <property type="component" value="Unassembled WGS sequence"/>
</dbReference>
<dbReference type="InterPro" id="IPR000727">
    <property type="entry name" value="T_SNARE_dom"/>
</dbReference>
<dbReference type="FunFam" id="1.10.287.950:FF:000001">
    <property type="entry name" value="Methyl-accepting chemotaxis sensory transducer"/>
    <property type="match status" value="1"/>
</dbReference>
<dbReference type="PANTHER" id="PTHR43531:SF14">
    <property type="entry name" value="METHYL-ACCEPTING CHEMOTAXIS PROTEIN I-RELATED"/>
    <property type="match status" value="1"/>
</dbReference>
<keyword evidence="4" id="KW-0472">Membrane</keyword>
<keyword evidence="1" id="KW-0488">Methylation</keyword>
<feature type="transmembrane region" description="Helical" evidence="4">
    <location>
        <begin position="12"/>
        <end position="29"/>
    </location>
</feature>
<evidence type="ECO:0000256" key="3">
    <source>
        <dbReference type="PROSITE-ProRule" id="PRU00284"/>
    </source>
</evidence>
<evidence type="ECO:0000313" key="7">
    <source>
        <dbReference type="EMBL" id="OFW32106.1"/>
    </source>
</evidence>
<keyword evidence="4" id="KW-1133">Transmembrane helix</keyword>
<dbReference type="GO" id="GO:0006935">
    <property type="term" value="P:chemotaxis"/>
    <property type="evidence" value="ECO:0007669"/>
    <property type="project" value="InterPro"/>
</dbReference>
<feature type="transmembrane region" description="Helical" evidence="4">
    <location>
        <begin position="187"/>
        <end position="207"/>
    </location>
</feature>
<dbReference type="GO" id="GO:0007165">
    <property type="term" value="P:signal transduction"/>
    <property type="evidence" value="ECO:0007669"/>
    <property type="project" value="UniProtKB-KW"/>
</dbReference>
<dbReference type="PROSITE" id="PS50111">
    <property type="entry name" value="CHEMOTAXIS_TRANSDUC_2"/>
    <property type="match status" value="1"/>
</dbReference>
<dbReference type="SUPFAM" id="SSF58104">
    <property type="entry name" value="Methyl-accepting chemotaxis protein (MCP) signaling domain"/>
    <property type="match status" value="1"/>
</dbReference>
<dbReference type="Pfam" id="PF13682">
    <property type="entry name" value="CZB"/>
    <property type="match status" value="1"/>
</dbReference>
<dbReference type="AlphaFoldDB" id="A0A1F2UM31"/>
<keyword evidence="3" id="KW-0807">Transducer</keyword>